<sequence length="326" mass="34564">MNQKARHNAVCVSPLALLAIASSLPFSCLPVDGLRTEKQHATNQGGRGSVVASALVGLSCGLQGDSRVADLNATLHSSRSTAAIRLLSASRLPAPRVGSVRDSEPRNAFTQLRRTPAADKVHGSLSFVFSAPSSGYGAPSAALAPSFSFSRSFSTAAAVERATGQPMHQRTSLGSASSAVGDQSGDADSLRARVEKLVKSAPVVVFMKGTPEDPRCGYSRSIVEILQLAASEVPALAGLQQAESSLPRSLPEGFFLPVDVWEDLPLREALKRYTNWPTVPQLFIEQQFVGGTDVAAEMFRDSSLHEAIAEAAKKFVEAQRHATQNN</sequence>
<keyword evidence="3" id="KW-0732">Signal</keyword>
<evidence type="ECO:0000256" key="3">
    <source>
        <dbReference type="SAM" id="SignalP"/>
    </source>
</evidence>
<name>A0A2A9MNQ9_BESBE</name>
<dbReference type="InterPro" id="IPR002109">
    <property type="entry name" value="Glutaredoxin"/>
</dbReference>
<dbReference type="RefSeq" id="XP_029222230.1">
    <property type="nucleotide sequence ID" value="XM_029359317.1"/>
</dbReference>
<accession>A0A2A9MNQ9</accession>
<dbReference type="InterPro" id="IPR004480">
    <property type="entry name" value="Monothiol_GRX-rel"/>
</dbReference>
<dbReference type="PANTHER" id="PTHR10293:SF16">
    <property type="entry name" value="GLUTAREDOXIN-RELATED PROTEIN 5, MITOCHONDRIAL"/>
    <property type="match status" value="1"/>
</dbReference>
<dbReference type="AlphaFoldDB" id="A0A2A9MNQ9"/>
<evidence type="ECO:0000259" key="4">
    <source>
        <dbReference type="Pfam" id="PF00462"/>
    </source>
</evidence>
<dbReference type="OrthoDB" id="415696at2759"/>
<dbReference type="PROSITE" id="PS51354">
    <property type="entry name" value="GLUTAREDOXIN_2"/>
    <property type="match status" value="1"/>
</dbReference>
<comment type="caution">
    <text evidence="5">The sequence shown here is derived from an EMBL/GenBank/DDBJ whole genome shotgun (WGS) entry which is preliminary data.</text>
</comment>
<evidence type="ECO:0000313" key="6">
    <source>
        <dbReference type="Proteomes" id="UP000224006"/>
    </source>
</evidence>
<dbReference type="InterPro" id="IPR036249">
    <property type="entry name" value="Thioredoxin-like_sf"/>
</dbReference>
<dbReference type="KEGG" id="bbes:BESB_005620"/>
<feature type="region of interest" description="Disordered" evidence="2">
    <location>
        <begin position="160"/>
        <end position="185"/>
    </location>
</feature>
<protein>
    <submittedName>
        <fullName evidence="5">Glutaredoxin domain-containing protein</fullName>
    </submittedName>
</protein>
<dbReference type="PANTHER" id="PTHR10293">
    <property type="entry name" value="GLUTAREDOXIN FAMILY MEMBER"/>
    <property type="match status" value="1"/>
</dbReference>
<feature type="chain" id="PRO_5012857622" evidence="3">
    <location>
        <begin position="24"/>
        <end position="326"/>
    </location>
</feature>
<dbReference type="GO" id="GO:0005739">
    <property type="term" value="C:mitochondrion"/>
    <property type="evidence" value="ECO:0007669"/>
    <property type="project" value="UniProtKB-ARBA"/>
</dbReference>
<gene>
    <name evidence="5" type="ORF">BESB_005620</name>
</gene>
<dbReference type="EMBL" id="NWUJ01000001">
    <property type="protein sequence ID" value="PFH38221.1"/>
    <property type="molecule type" value="Genomic_DNA"/>
</dbReference>
<dbReference type="Gene3D" id="3.40.30.10">
    <property type="entry name" value="Glutaredoxin"/>
    <property type="match status" value="1"/>
</dbReference>
<evidence type="ECO:0000313" key="5">
    <source>
        <dbReference type="EMBL" id="PFH38221.1"/>
    </source>
</evidence>
<organism evidence="5 6">
    <name type="scientific">Besnoitia besnoiti</name>
    <name type="common">Apicomplexan protozoan</name>
    <dbReference type="NCBI Taxonomy" id="94643"/>
    <lineage>
        <taxon>Eukaryota</taxon>
        <taxon>Sar</taxon>
        <taxon>Alveolata</taxon>
        <taxon>Apicomplexa</taxon>
        <taxon>Conoidasida</taxon>
        <taxon>Coccidia</taxon>
        <taxon>Eucoccidiorida</taxon>
        <taxon>Eimeriorina</taxon>
        <taxon>Sarcocystidae</taxon>
        <taxon>Besnoitia</taxon>
    </lineage>
</organism>
<dbReference type="SUPFAM" id="SSF52833">
    <property type="entry name" value="Thioredoxin-like"/>
    <property type="match status" value="1"/>
</dbReference>
<feature type="compositionally biased region" description="Polar residues" evidence="2">
    <location>
        <begin position="166"/>
        <end position="181"/>
    </location>
</feature>
<evidence type="ECO:0000256" key="1">
    <source>
        <dbReference type="ARBA" id="ARBA00023284"/>
    </source>
</evidence>
<keyword evidence="6" id="KW-1185">Reference proteome</keyword>
<dbReference type="GeneID" id="40305625"/>
<dbReference type="Pfam" id="PF00462">
    <property type="entry name" value="Glutaredoxin"/>
    <property type="match status" value="1"/>
</dbReference>
<reference evidence="5 6" key="1">
    <citation type="submission" date="2017-09" db="EMBL/GenBank/DDBJ databases">
        <title>Genome sequencing of Besnoitia besnoiti strain Bb-Ger1.</title>
        <authorList>
            <person name="Schares G."/>
            <person name="Venepally P."/>
            <person name="Lorenzi H.A."/>
        </authorList>
    </citation>
    <scope>NUCLEOTIDE SEQUENCE [LARGE SCALE GENOMIC DNA]</scope>
    <source>
        <strain evidence="5 6">Bb-Ger1</strain>
    </source>
</reference>
<feature type="signal peptide" evidence="3">
    <location>
        <begin position="1"/>
        <end position="23"/>
    </location>
</feature>
<evidence type="ECO:0000256" key="2">
    <source>
        <dbReference type="SAM" id="MobiDB-lite"/>
    </source>
</evidence>
<dbReference type="STRING" id="94643.A0A2A9MNQ9"/>
<dbReference type="Proteomes" id="UP000224006">
    <property type="component" value="Chromosome I"/>
</dbReference>
<dbReference type="VEuPathDB" id="ToxoDB:BESB_005620"/>
<proteinExistence type="predicted"/>
<feature type="domain" description="Glutaredoxin" evidence="4">
    <location>
        <begin position="258"/>
        <end position="289"/>
    </location>
</feature>
<keyword evidence="1" id="KW-0676">Redox-active center</keyword>